<accession>A0AAV4RPN5</accession>
<evidence type="ECO:0000313" key="1">
    <source>
        <dbReference type="EMBL" id="GIY22891.1"/>
    </source>
</evidence>
<gene>
    <name evidence="1" type="ORF">CEXT_647871</name>
</gene>
<protein>
    <recommendedName>
        <fullName evidence="3">Secreted protein</fullName>
    </recommendedName>
</protein>
<dbReference type="EMBL" id="BPLR01008212">
    <property type="protein sequence ID" value="GIY22891.1"/>
    <property type="molecule type" value="Genomic_DNA"/>
</dbReference>
<comment type="caution">
    <text evidence="1">The sequence shown here is derived from an EMBL/GenBank/DDBJ whole genome shotgun (WGS) entry which is preliminary data.</text>
</comment>
<evidence type="ECO:0008006" key="3">
    <source>
        <dbReference type="Google" id="ProtNLM"/>
    </source>
</evidence>
<dbReference type="AlphaFoldDB" id="A0AAV4RPN5"/>
<organism evidence="1 2">
    <name type="scientific">Caerostris extrusa</name>
    <name type="common">Bark spider</name>
    <name type="synonym">Caerostris bankana</name>
    <dbReference type="NCBI Taxonomy" id="172846"/>
    <lineage>
        <taxon>Eukaryota</taxon>
        <taxon>Metazoa</taxon>
        <taxon>Ecdysozoa</taxon>
        <taxon>Arthropoda</taxon>
        <taxon>Chelicerata</taxon>
        <taxon>Arachnida</taxon>
        <taxon>Araneae</taxon>
        <taxon>Araneomorphae</taxon>
        <taxon>Entelegynae</taxon>
        <taxon>Araneoidea</taxon>
        <taxon>Araneidae</taxon>
        <taxon>Caerostris</taxon>
    </lineage>
</organism>
<evidence type="ECO:0000313" key="2">
    <source>
        <dbReference type="Proteomes" id="UP001054945"/>
    </source>
</evidence>
<sequence length="134" mass="15467">MSSSKIFSQPYFFILLRAISCHVIAATPLYLKSSTVLQFIDEDLQLILPSGLGRKRTYEACSFCSPHRGQVEKRKKKNRIYIIKSLEISHLIFQRHLPSLQQFEIRKSLMVPWGFEDSRALRLVSAHALRCSCP</sequence>
<reference evidence="1 2" key="1">
    <citation type="submission" date="2021-06" db="EMBL/GenBank/DDBJ databases">
        <title>Caerostris extrusa draft genome.</title>
        <authorList>
            <person name="Kono N."/>
            <person name="Arakawa K."/>
        </authorList>
    </citation>
    <scope>NUCLEOTIDE SEQUENCE [LARGE SCALE GENOMIC DNA]</scope>
</reference>
<dbReference type="Proteomes" id="UP001054945">
    <property type="component" value="Unassembled WGS sequence"/>
</dbReference>
<name>A0AAV4RPN5_CAEEX</name>
<keyword evidence="2" id="KW-1185">Reference proteome</keyword>
<proteinExistence type="predicted"/>